<keyword evidence="3" id="KW-1185">Reference proteome</keyword>
<name>A0ABU0VV98_9RHOB</name>
<dbReference type="RefSeq" id="WP_306679261.1">
    <property type="nucleotide sequence ID" value="NZ_JAVDBT010000003.1"/>
</dbReference>
<evidence type="ECO:0000313" key="3">
    <source>
        <dbReference type="Proteomes" id="UP001239680"/>
    </source>
</evidence>
<comment type="caution">
    <text evidence="2">The sequence shown here is derived from an EMBL/GenBank/DDBJ whole genome shotgun (WGS) entry which is preliminary data.</text>
</comment>
<evidence type="ECO:0000313" key="2">
    <source>
        <dbReference type="EMBL" id="MDQ2065573.1"/>
    </source>
</evidence>
<organism evidence="2 3">
    <name type="scientific">Pseudogemmobacter lacusdianii</name>
    <dbReference type="NCBI Taxonomy" id="3069608"/>
    <lineage>
        <taxon>Bacteria</taxon>
        <taxon>Pseudomonadati</taxon>
        <taxon>Pseudomonadota</taxon>
        <taxon>Alphaproteobacteria</taxon>
        <taxon>Rhodobacterales</taxon>
        <taxon>Paracoccaceae</taxon>
        <taxon>Pseudogemmobacter</taxon>
    </lineage>
</organism>
<protein>
    <recommendedName>
        <fullName evidence="4">Fibronectin-binding protein</fullName>
    </recommendedName>
</protein>
<dbReference type="EMBL" id="JAVDBT010000003">
    <property type="protein sequence ID" value="MDQ2065573.1"/>
    <property type="molecule type" value="Genomic_DNA"/>
</dbReference>
<reference evidence="2 3" key="1">
    <citation type="submission" date="2023-08" db="EMBL/GenBank/DDBJ databases">
        <title>Characterization of two Paracoccaceae strains isolated from Phycosphere and proposal of Xinfangfangia lacusdiani sp. nov.</title>
        <authorList>
            <person name="Deng Y."/>
            <person name="Zhang Y.Q."/>
        </authorList>
    </citation>
    <scope>NUCLEOTIDE SEQUENCE [LARGE SCALE GENOMIC DNA]</scope>
    <source>
        <strain evidence="2 3">CPCC 101601</strain>
    </source>
</reference>
<keyword evidence="1" id="KW-0732">Signal</keyword>
<evidence type="ECO:0000256" key="1">
    <source>
        <dbReference type="SAM" id="SignalP"/>
    </source>
</evidence>
<feature type="signal peptide" evidence="1">
    <location>
        <begin position="1"/>
        <end position="27"/>
    </location>
</feature>
<gene>
    <name evidence="2" type="ORF">Q9295_04255</name>
</gene>
<feature type="chain" id="PRO_5047296908" description="Fibronectin-binding protein" evidence="1">
    <location>
        <begin position="28"/>
        <end position="128"/>
    </location>
</feature>
<proteinExistence type="predicted"/>
<dbReference type="Proteomes" id="UP001239680">
    <property type="component" value="Unassembled WGS sequence"/>
</dbReference>
<sequence>MNWFAQWTAGTAAVVATFALFGGAAHAADPTGVFRVEGMNPGGQGQYTGQVIVEGTGETYSVTWEIEGVVMQGVGIAYFGMPAHLSVAFNSDQNYGVAHFTATDDGNWTGTWAGYGGEVQGSELWTRQ</sequence>
<evidence type="ECO:0008006" key="4">
    <source>
        <dbReference type="Google" id="ProtNLM"/>
    </source>
</evidence>
<accession>A0ABU0VV98</accession>